<evidence type="ECO:0000256" key="3">
    <source>
        <dbReference type="ARBA" id="ARBA00022801"/>
    </source>
</evidence>
<dbReference type="EMBL" id="CP039348">
    <property type="protein sequence ID" value="QCD89278.1"/>
    <property type="molecule type" value="Genomic_DNA"/>
</dbReference>
<feature type="compositionally biased region" description="Basic and acidic residues" evidence="4">
    <location>
        <begin position="299"/>
        <end position="313"/>
    </location>
</feature>
<keyword evidence="7" id="KW-1185">Reference proteome</keyword>
<keyword evidence="6" id="KW-0808">Transferase</keyword>
<sequence length="1161" mass="133632">MVFATVKPLQICNPLMLEMLKRWLLAQESFLVMQRCIPLSCGDISMCLGLGGVGVDVEFDKNICGVVGSVMKDKLLTVENVIHVIKSLVEARFVDVDNICRLYILVCFAVLYFPRNSRTISNIPFSVLDNIDRLSTYNWGKAVHTYLVKSLSRAFLALGQTKICLSGSTIVLQLWVVERLRLCASDAEFVFPRILGWTDFQLKRRRVEKLFQETHIFLEWRLREEDHENEIIQEALQLGDEGQSKKAHVDNKAASTQDLLKKLRKHGRRLQKLKKHMTELREEILSRSHVGDEEEGENVDEKGAKGVHKKGDVEVEVEEREQEDEIGERVHKGFDLNSESDVAQFGEVLALQVIAPYDPQQLSINSLGVDLMKLYNTVTYDRTPYRLVANINGQILGTSECSGFGPPNKVDNMAVLFGASTMMYFERRKYGHVKRVAFNPLYATHVLHDSRRMKINRRQWILKDYEAYFRAGLISVEDIVDADFLFAPMVHEGHWWCYAVNCQQKKLYVLDSIGHSNKNRKRVDNAIAHNMGLLFGMLLKCGDDEYPIFEAECHNTPIQPNLYDCGIIVFQMMELWDGEKKFDDNTMPNYTNDQLQQIRQQYIWKWILDVDNIQRQDVLQYYELLVRRLGGVGVDVEFDKNICGVVGSVMKDKLLTVENVIHVIKSLVEARNSRTISNIPFSVLDNIDRLSTYNWGKAVHTYLVKSLSRAFLALGQTKICLSGSTIVLQLWVVERLRLCASDAEFVFPRILGWTDFQLKRRRVEKLFQETHIFLEWRLREEDHENEIIQEALQLGDEGQSKKAHVDNKAASTQDLLKKLRKHGRRLQKLKKHMTELREEILSRSHVGDEEEGENVDEKGAKGVHKKGDVEVEVEEREQEDEIGERVHKGFDLNSESDVAQFGEVLALQVIAPYDPQQLSINSLGVDLMKLYNTVTYDRTPYRLVANINGQILGTSECSGFGPPNKVDNMAVLFGASTMMYFERRKYGHVKRVAFNPLYATHVLHDSRRMKINRRQWILKDYEAYFRAGLISVEDIVDADFLFAPMVHEGHWWCYAVNCQQKKLYVLDSIGHSNKNRKRVDNAIAHNMGLLFGMLLKCGDDEYPIFEAECHNTPIQPNLYDCGIIVVEMVELWDALPMSGRGCLFVYLAMRPWKEDKPFFST</sequence>
<dbReference type="GO" id="GO:0008234">
    <property type="term" value="F:cysteine-type peptidase activity"/>
    <property type="evidence" value="ECO:0007669"/>
    <property type="project" value="InterPro"/>
</dbReference>
<gene>
    <name evidence="6" type="ORF">DEO72_LG4g222</name>
</gene>
<evidence type="ECO:0000256" key="2">
    <source>
        <dbReference type="ARBA" id="ARBA00022670"/>
    </source>
</evidence>
<keyword evidence="6" id="KW-0032">Aminotransferase</keyword>
<evidence type="ECO:0000313" key="7">
    <source>
        <dbReference type="Proteomes" id="UP000501690"/>
    </source>
</evidence>
<dbReference type="Pfam" id="PF10536">
    <property type="entry name" value="PMD"/>
    <property type="match status" value="1"/>
</dbReference>
<feature type="domain" description="Ubiquitin-like protease family profile" evidence="5">
    <location>
        <begin position="942"/>
        <end position="1132"/>
    </location>
</feature>
<dbReference type="PROSITE" id="PS50600">
    <property type="entry name" value="ULP_PROTEASE"/>
    <property type="match status" value="2"/>
</dbReference>
<evidence type="ECO:0000256" key="1">
    <source>
        <dbReference type="ARBA" id="ARBA00005234"/>
    </source>
</evidence>
<feature type="compositionally biased region" description="Basic and acidic residues" evidence="4">
    <location>
        <begin position="855"/>
        <end position="869"/>
    </location>
</feature>
<evidence type="ECO:0000313" key="6">
    <source>
        <dbReference type="EMBL" id="QCD89278.1"/>
    </source>
</evidence>
<keyword evidence="2" id="KW-0645">Protease</keyword>
<feature type="region of interest" description="Disordered" evidence="4">
    <location>
        <begin position="844"/>
        <end position="881"/>
    </location>
</feature>
<dbReference type="SUPFAM" id="SSF54001">
    <property type="entry name" value="Cysteine proteinases"/>
    <property type="match status" value="2"/>
</dbReference>
<keyword evidence="3" id="KW-0378">Hydrolase</keyword>
<dbReference type="InterPro" id="IPR019557">
    <property type="entry name" value="AminoTfrase-like_pln_mobile"/>
</dbReference>
<dbReference type="InterPro" id="IPR038765">
    <property type="entry name" value="Papain-like_cys_pep_sf"/>
</dbReference>
<reference evidence="6 7" key="1">
    <citation type="submission" date="2019-04" db="EMBL/GenBank/DDBJ databases">
        <title>An improved genome assembly and genetic linkage map for asparagus bean, Vigna unguiculata ssp. sesquipedialis.</title>
        <authorList>
            <person name="Xia Q."/>
            <person name="Zhang R."/>
            <person name="Dong Y."/>
        </authorList>
    </citation>
    <scope>NUCLEOTIDE SEQUENCE [LARGE SCALE GENOMIC DNA]</scope>
    <source>
        <tissue evidence="6">Leaf</tissue>
    </source>
</reference>
<dbReference type="Proteomes" id="UP000501690">
    <property type="component" value="Linkage Group LG4"/>
</dbReference>
<comment type="similarity">
    <text evidence="1">Belongs to the peptidase C48 family.</text>
</comment>
<dbReference type="Pfam" id="PF02902">
    <property type="entry name" value="Peptidase_C48"/>
    <property type="match status" value="2"/>
</dbReference>
<dbReference type="AlphaFoldDB" id="A0A4D6LLE2"/>
<evidence type="ECO:0000256" key="4">
    <source>
        <dbReference type="SAM" id="MobiDB-lite"/>
    </source>
</evidence>
<feature type="compositionally biased region" description="Acidic residues" evidence="4">
    <location>
        <begin position="314"/>
        <end position="325"/>
    </location>
</feature>
<name>A0A4D6LLE2_VIGUN</name>
<dbReference type="PANTHER" id="PTHR46033:SF8">
    <property type="entry name" value="PROTEIN MAINTENANCE OF MERISTEMS-LIKE"/>
    <property type="match status" value="1"/>
</dbReference>
<feature type="compositionally biased region" description="Acidic residues" evidence="4">
    <location>
        <begin position="870"/>
        <end position="881"/>
    </location>
</feature>
<dbReference type="PANTHER" id="PTHR46033">
    <property type="entry name" value="PROTEIN MAIN-LIKE 2"/>
    <property type="match status" value="1"/>
</dbReference>
<dbReference type="GO" id="GO:0010073">
    <property type="term" value="P:meristem maintenance"/>
    <property type="evidence" value="ECO:0007669"/>
    <property type="project" value="InterPro"/>
</dbReference>
<dbReference type="InterPro" id="IPR003653">
    <property type="entry name" value="Peptidase_C48_C"/>
</dbReference>
<evidence type="ECO:0000259" key="5">
    <source>
        <dbReference type="PROSITE" id="PS50600"/>
    </source>
</evidence>
<dbReference type="Gene3D" id="3.40.395.10">
    <property type="entry name" value="Adenoviral Proteinase, Chain A"/>
    <property type="match status" value="2"/>
</dbReference>
<proteinExistence type="inferred from homology"/>
<accession>A0A4D6LLE2</accession>
<feature type="domain" description="Ubiquitin-like protease family profile" evidence="5">
    <location>
        <begin position="386"/>
        <end position="576"/>
    </location>
</feature>
<protein>
    <submittedName>
        <fullName evidence="6">Aminotransferase-like</fullName>
    </submittedName>
</protein>
<organism evidence="6 7">
    <name type="scientific">Vigna unguiculata</name>
    <name type="common">Cowpea</name>
    <dbReference type="NCBI Taxonomy" id="3917"/>
    <lineage>
        <taxon>Eukaryota</taxon>
        <taxon>Viridiplantae</taxon>
        <taxon>Streptophyta</taxon>
        <taxon>Embryophyta</taxon>
        <taxon>Tracheophyta</taxon>
        <taxon>Spermatophyta</taxon>
        <taxon>Magnoliopsida</taxon>
        <taxon>eudicotyledons</taxon>
        <taxon>Gunneridae</taxon>
        <taxon>Pentapetalae</taxon>
        <taxon>rosids</taxon>
        <taxon>fabids</taxon>
        <taxon>Fabales</taxon>
        <taxon>Fabaceae</taxon>
        <taxon>Papilionoideae</taxon>
        <taxon>50 kb inversion clade</taxon>
        <taxon>NPAAA clade</taxon>
        <taxon>indigoferoid/millettioid clade</taxon>
        <taxon>Phaseoleae</taxon>
        <taxon>Vigna</taxon>
    </lineage>
</organism>
<feature type="region of interest" description="Disordered" evidence="4">
    <location>
        <begin position="288"/>
        <end position="325"/>
    </location>
</feature>
<dbReference type="InterPro" id="IPR044824">
    <property type="entry name" value="MAIN-like"/>
</dbReference>
<dbReference type="GO" id="GO:0006508">
    <property type="term" value="P:proteolysis"/>
    <property type="evidence" value="ECO:0007669"/>
    <property type="project" value="UniProtKB-KW"/>
</dbReference>
<dbReference type="GO" id="GO:0008483">
    <property type="term" value="F:transaminase activity"/>
    <property type="evidence" value="ECO:0007669"/>
    <property type="project" value="UniProtKB-KW"/>
</dbReference>